<evidence type="ECO:0000256" key="1">
    <source>
        <dbReference type="SAM" id="MobiDB-lite"/>
    </source>
</evidence>
<dbReference type="InterPro" id="IPR025558">
    <property type="entry name" value="DUF4283"/>
</dbReference>
<proteinExistence type="predicted"/>
<dbReference type="InterPro" id="IPR040256">
    <property type="entry name" value="At4g02000-like"/>
</dbReference>
<dbReference type="PANTHER" id="PTHR31286">
    <property type="entry name" value="GLYCINE-RICH CELL WALL STRUCTURAL PROTEIN 1.8-LIKE"/>
    <property type="match status" value="1"/>
</dbReference>
<protein>
    <recommendedName>
        <fullName evidence="2">DUF4283 domain-containing protein</fullName>
    </recommendedName>
</protein>
<dbReference type="OrthoDB" id="1304801at2759"/>
<accession>A0A9P0ZMC8</accession>
<evidence type="ECO:0000313" key="4">
    <source>
        <dbReference type="Proteomes" id="UP001152484"/>
    </source>
</evidence>
<keyword evidence="4" id="KW-1185">Reference proteome</keyword>
<dbReference type="AlphaFoldDB" id="A0A9P0ZMC8"/>
<sequence length="381" mass="43482">MSKGTIEENVIAQKVFEKMPEPSVLKVETKFRAMLFKDNRAPSKGMKLRYIEPEGDIVDFSGGLSCDLISTWGYCLAGFFTCTFPGMIAVHNLMQKWGVRCNLLPHEKGWVVFQFKEDDDRAKVLMEGPYEVLGRSLLLKNLPEGFSFEDEDFLKVPIWIKLPRLPMDLWNEEPISKIASRIGVPIYSDGVTNEKSRPGFARMLVEVDVSKPPPLFIDIKMPSRKIRRQIIIYETFPDYCFHCKKYGHHPFNCRALHKEERDREIGEDHVITKIHGENHTVADKEEVQVVRGDLESEKLQKGKVDKPTTSAISISPTISGSNNERNIKQVVSGKETLISKKEKNHTKEKPIVEARKLGDQPVKFGEDTKEKAALEKKQRGV</sequence>
<dbReference type="Proteomes" id="UP001152484">
    <property type="component" value="Unassembled WGS sequence"/>
</dbReference>
<organism evidence="3 4">
    <name type="scientific">Cuscuta europaea</name>
    <name type="common">European dodder</name>
    <dbReference type="NCBI Taxonomy" id="41803"/>
    <lineage>
        <taxon>Eukaryota</taxon>
        <taxon>Viridiplantae</taxon>
        <taxon>Streptophyta</taxon>
        <taxon>Embryophyta</taxon>
        <taxon>Tracheophyta</taxon>
        <taxon>Spermatophyta</taxon>
        <taxon>Magnoliopsida</taxon>
        <taxon>eudicotyledons</taxon>
        <taxon>Gunneridae</taxon>
        <taxon>Pentapetalae</taxon>
        <taxon>asterids</taxon>
        <taxon>lamiids</taxon>
        <taxon>Solanales</taxon>
        <taxon>Convolvulaceae</taxon>
        <taxon>Cuscuteae</taxon>
        <taxon>Cuscuta</taxon>
        <taxon>Cuscuta subgen. Cuscuta</taxon>
    </lineage>
</organism>
<evidence type="ECO:0000313" key="3">
    <source>
        <dbReference type="EMBL" id="CAH9107464.1"/>
    </source>
</evidence>
<name>A0A9P0ZMC8_CUSEU</name>
<comment type="caution">
    <text evidence="3">The sequence shown here is derived from an EMBL/GenBank/DDBJ whole genome shotgun (WGS) entry which is preliminary data.</text>
</comment>
<gene>
    <name evidence="3" type="ORF">CEURO_LOCUS17722</name>
</gene>
<dbReference type="PANTHER" id="PTHR31286:SF168">
    <property type="entry name" value="DUF4283 DOMAIN-CONTAINING PROTEIN"/>
    <property type="match status" value="1"/>
</dbReference>
<dbReference type="EMBL" id="CAMAPE010000051">
    <property type="protein sequence ID" value="CAH9107464.1"/>
    <property type="molecule type" value="Genomic_DNA"/>
</dbReference>
<dbReference type="Pfam" id="PF14111">
    <property type="entry name" value="DUF4283"/>
    <property type="match status" value="1"/>
</dbReference>
<reference evidence="3" key="1">
    <citation type="submission" date="2022-07" db="EMBL/GenBank/DDBJ databases">
        <authorList>
            <person name="Macas J."/>
            <person name="Novak P."/>
            <person name="Neumann P."/>
        </authorList>
    </citation>
    <scope>NUCLEOTIDE SEQUENCE</scope>
</reference>
<feature type="domain" description="DUF4283" evidence="2">
    <location>
        <begin position="71"/>
        <end position="149"/>
    </location>
</feature>
<feature type="region of interest" description="Disordered" evidence="1">
    <location>
        <begin position="335"/>
        <end position="381"/>
    </location>
</feature>
<feature type="compositionally biased region" description="Basic and acidic residues" evidence="1">
    <location>
        <begin position="337"/>
        <end position="381"/>
    </location>
</feature>
<evidence type="ECO:0000259" key="2">
    <source>
        <dbReference type="Pfam" id="PF14111"/>
    </source>
</evidence>